<dbReference type="EMBL" id="MSPT01000024">
    <property type="protein sequence ID" value="ONK25608.1"/>
    <property type="molecule type" value="Genomic_DNA"/>
</dbReference>
<dbReference type="EMBL" id="MSPR01000009">
    <property type="protein sequence ID" value="ONK29034.1"/>
    <property type="molecule type" value="Genomic_DNA"/>
</dbReference>
<evidence type="ECO:0000313" key="1">
    <source>
        <dbReference type="EMBL" id="ONK25608.1"/>
    </source>
</evidence>
<dbReference type="AlphaFoldDB" id="A0AB36JN65"/>
<organism evidence="1 3">
    <name type="scientific">Streptococcus azizii</name>
    <dbReference type="NCBI Taxonomy" id="1579424"/>
    <lineage>
        <taxon>Bacteria</taxon>
        <taxon>Bacillati</taxon>
        <taxon>Bacillota</taxon>
        <taxon>Bacilli</taxon>
        <taxon>Lactobacillales</taxon>
        <taxon>Streptococcaceae</taxon>
        <taxon>Streptococcus</taxon>
    </lineage>
</organism>
<evidence type="ECO:0000313" key="4">
    <source>
        <dbReference type="Proteomes" id="UP000188946"/>
    </source>
</evidence>
<dbReference type="Proteomes" id="UP000188600">
    <property type="component" value="Unassembled WGS sequence"/>
</dbReference>
<dbReference type="RefSeq" id="WP_076996053.1">
    <property type="nucleotide sequence ID" value="NZ_MSPR01000009.1"/>
</dbReference>
<evidence type="ECO:0000313" key="3">
    <source>
        <dbReference type="Proteomes" id="UP000188600"/>
    </source>
</evidence>
<name>A0AB36JN65_9STRE</name>
<comment type="caution">
    <text evidence="1">The sequence shown here is derived from an EMBL/GenBank/DDBJ whole genome shotgun (WGS) entry which is preliminary data.</text>
</comment>
<sequence>MTAEIAILNKHGVALAADSAVTITNGNASKTYNAANKLFSFGSAHDIGFMIYGDADYMGIPWEIIFKEYRRVNKQTVFKTIEDCANQFIDFVKQPKFNNPEIAKEQIQAMMYRALVTLTEYAGEDINAIQAQSDNHEIDDGQIVDIIKEKIESMRRECIDRRFFKCDIEPETFLGDFQGFCIDILTKHFKLPFEEFLNDFLTFMYELVIYRNMFESISGIVICGYGEDELFPSLVSYELSFSYNERLKLIKKEEVEISSVGCTASIIPFAQSDMILTILKGMDPAMELAVSDKIRESSLTSEEKDSIINSIADTQKENFIDPILNIVGMLSIDELANMAATLVNLTSFKRHYTDSLETVGGPVDVLVVTRGDGPIWINRKEYFDINKNIDYQLRKKRCRL</sequence>
<protein>
    <submittedName>
        <fullName evidence="1">Uncharacterized protein</fullName>
    </submittedName>
</protein>
<dbReference type="Proteomes" id="UP000188946">
    <property type="component" value="Unassembled WGS sequence"/>
</dbReference>
<proteinExistence type="predicted"/>
<accession>A0AB36JN65</accession>
<gene>
    <name evidence="2" type="ORF">BVE84_05435</name>
    <name evidence="1" type="ORF">BVE86_09840</name>
</gene>
<reference evidence="3 4" key="1">
    <citation type="submission" date="2016-12" db="EMBL/GenBank/DDBJ databases">
        <authorList>
            <person name="Gulvik C.A."/>
        </authorList>
    </citation>
    <scope>NUCLEOTIDE SEQUENCE [LARGE SCALE GENOMIC DNA]</scope>
    <source>
        <strain evidence="2 4">12-5202</strain>
        <strain evidence="1 3">12-5291</strain>
    </source>
</reference>
<evidence type="ECO:0000313" key="2">
    <source>
        <dbReference type="EMBL" id="ONK29034.1"/>
    </source>
</evidence>
<keyword evidence="4" id="KW-1185">Reference proteome</keyword>